<dbReference type="Gene3D" id="3.40.50.2000">
    <property type="entry name" value="Glycogen Phosphorylase B"/>
    <property type="match status" value="2"/>
</dbReference>
<dbReference type="RefSeq" id="WP_063950423.1">
    <property type="nucleotide sequence ID" value="NZ_LXPS01000036.1"/>
</dbReference>
<dbReference type="EMBL" id="LXPS01000036">
    <property type="protein sequence ID" value="OAE40675.1"/>
    <property type="molecule type" value="Genomic_DNA"/>
</dbReference>
<reference evidence="2 3" key="1">
    <citation type="submission" date="2016-05" db="EMBL/GenBank/DDBJ databases">
        <authorList>
            <person name="Lavstsen T."/>
            <person name="Jespersen J.S."/>
        </authorList>
    </citation>
    <scope>NUCLEOTIDE SEQUENCE [LARGE SCALE GENOMIC DNA]</scope>
    <source>
        <strain evidence="2 3">KCJ1736</strain>
    </source>
</reference>
<dbReference type="Pfam" id="PF13439">
    <property type="entry name" value="Glyco_transf_4"/>
    <property type="match status" value="1"/>
</dbReference>
<protein>
    <recommendedName>
        <fullName evidence="1">Glycosyltransferase subfamily 4-like N-terminal domain-containing protein</fullName>
    </recommendedName>
</protein>
<dbReference type="InterPro" id="IPR028098">
    <property type="entry name" value="Glyco_trans_4-like_N"/>
</dbReference>
<dbReference type="Proteomes" id="UP000077098">
    <property type="component" value="Unassembled WGS sequence"/>
</dbReference>
<evidence type="ECO:0000313" key="3">
    <source>
        <dbReference type="Proteomes" id="UP000077098"/>
    </source>
</evidence>
<dbReference type="GO" id="GO:0016758">
    <property type="term" value="F:hexosyltransferase activity"/>
    <property type="evidence" value="ECO:0007669"/>
    <property type="project" value="TreeGrafter"/>
</dbReference>
<dbReference type="PANTHER" id="PTHR45947">
    <property type="entry name" value="SULFOQUINOVOSYL TRANSFERASE SQD2"/>
    <property type="match status" value="1"/>
</dbReference>
<organism evidence="2 3">
    <name type="scientific">Agrobacterium tumefaciens</name>
    <dbReference type="NCBI Taxonomy" id="358"/>
    <lineage>
        <taxon>Bacteria</taxon>
        <taxon>Pseudomonadati</taxon>
        <taxon>Pseudomonadota</taxon>
        <taxon>Alphaproteobacteria</taxon>
        <taxon>Hyphomicrobiales</taxon>
        <taxon>Rhizobiaceae</taxon>
        <taxon>Rhizobium/Agrobacterium group</taxon>
        <taxon>Agrobacterium</taxon>
        <taxon>Agrobacterium tumefaciens complex</taxon>
    </lineage>
</organism>
<dbReference type="CDD" id="cd03801">
    <property type="entry name" value="GT4_PimA-like"/>
    <property type="match status" value="1"/>
</dbReference>
<proteinExistence type="predicted"/>
<gene>
    <name evidence="2" type="ORF">A7J57_10475</name>
</gene>
<feature type="domain" description="Glycosyltransferase subfamily 4-like N-terminal" evidence="1">
    <location>
        <begin position="14"/>
        <end position="147"/>
    </location>
</feature>
<comment type="caution">
    <text evidence="2">The sequence shown here is derived from an EMBL/GenBank/DDBJ whole genome shotgun (WGS) entry which is preliminary data.</text>
</comment>
<name>A0A176X1Y6_AGRTU</name>
<dbReference type="AlphaFoldDB" id="A0A176X1Y6"/>
<dbReference type="InterPro" id="IPR050194">
    <property type="entry name" value="Glycosyltransferase_grp1"/>
</dbReference>
<dbReference type="PANTHER" id="PTHR45947:SF3">
    <property type="entry name" value="SULFOQUINOVOSYL TRANSFERASE SQD2"/>
    <property type="match status" value="1"/>
</dbReference>
<evidence type="ECO:0000313" key="2">
    <source>
        <dbReference type="EMBL" id="OAE40675.1"/>
    </source>
</evidence>
<sequence length="350" mass="38286">MKIAIALFFKAPLGGLHDNIYDSALNLKKNGHEVTVFSPPGPFQDILKSSGILVASLATPITDQMNFDLIHAHPGESRIFAQQLAKTLKIPMFITFHGRWIDDIASYYQNCTKIFAVSQAVQNLIISSAPQAMDRTEILPNAVDLEQLATPAAPRSDAGPMRVMVASRFDVDKGPLIDTLKGVWQEQARRGIHDILWEIAGDGTRHSELVNSSLSAFGHGTQVRFHGWLDKPELNYLHETCHVAVAPGRSAMAAMAKGLPVIPLGSAGCFGLATKDRLSEAAYCNFGGYGLTNEASPVQIIEDLVWLSSASSARDELGRASQVFILDNFSLSQHHKRLEDFYISGLRDYA</sequence>
<dbReference type="SUPFAM" id="SSF53756">
    <property type="entry name" value="UDP-Glycosyltransferase/glycogen phosphorylase"/>
    <property type="match status" value="1"/>
</dbReference>
<accession>A0A176X1Y6</accession>
<evidence type="ECO:0000259" key="1">
    <source>
        <dbReference type="Pfam" id="PF13439"/>
    </source>
</evidence>